<protein>
    <submittedName>
        <fullName evidence="5">Flagellar motility protein MotE, a chaperone for MotC folding</fullName>
    </submittedName>
</protein>
<reference evidence="5 6" key="1">
    <citation type="submission" date="2017-07" db="EMBL/GenBank/DDBJ databases">
        <authorList>
            <person name="Sun Z.S."/>
            <person name="Albrecht U."/>
            <person name="Echele G."/>
            <person name="Lee C.C."/>
        </authorList>
    </citation>
    <scope>NUCLEOTIDE SEQUENCE [LARGE SCALE GENOMIC DNA]</scope>
    <source>
        <strain evidence="5 6">CGMCC 1.12710</strain>
    </source>
</reference>
<dbReference type="RefSeq" id="WP_089411300.1">
    <property type="nucleotide sequence ID" value="NZ_FZQA01000001.1"/>
</dbReference>
<keyword evidence="5" id="KW-0969">Cilium</keyword>
<keyword evidence="5" id="KW-0282">Flagellum</keyword>
<dbReference type="Pfam" id="PF03448">
    <property type="entry name" value="MgtE_N"/>
    <property type="match status" value="1"/>
</dbReference>
<evidence type="ECO:0000313" key="6">
    <source>
        <dbReference type="Proteomes" id="UP000198346"/>
    </source>
</evidence>
<dbReference type="EMBL" id="FZQA01000001">
    <property type="protein sequence ID" value="SNT68351.1"/>
    <property type="molecule type" value="Genomic_DNA"/>
</dbReference>
<proteinExistence type="predicted"/>
<dbReference type="OrthoDB" id="9791432at2"/>
<feature type="coiled-coil region" evidence="1">
    <location>
        <begin position="102"/>
        <end position="140"/>
    </location>
</feature>
<sequence>MRRPGPLLILAVLFAASFSGRVIDFAYAAAQKQDEPNPSPVAGKNVSSADEPPHAPTPIAVETSPEPAAASGGRPHDAAPGAISNAERDSLLAAIRERARALDRREAEIARRERELEALERRVAERTAELKAVKEELEQRLSFAATAAQEDITRLARMYEAMKPAKAGEIFNAMDPSFAAGFLTEMNSESAALILANMDTDKAYATSVIIAGRNAAVNRP</sequence>
<dbReference type="SUPFAM" id="SSF158791">
    <property type="entry name" value="MgtE N-terminal domain-like"/>
    <property type="match status" value="1"/>
</dbReference>
<feature type="domain" description="Magnesium transporter MgtE intracellular" evidence="4">
    <location>
        <begin position="154"/>
        <end position="203"/>
    </location>
</feature>
<evidence type="ECO:0000313" key="5">
    <source>
        <dbReference type="EMBL" id="SNT68351.1"/>
    </source>
</evidence>
<evidence type="ECO:0000256" key="3">
    <source>
        <dbReference type="SAM" id="SignalP"/>
    </source>
</evidence>
<dbReference type="InterPro" id="IPR006668">
    <property type="entry name" value="Mg_transptr_MgtE_intracell_dom"/>
</dbReference>
<keyword evidence="3" id="KW-0732">Signal</keyword>
<gene>
    <name evidence="5" type="ORF">SAMN06297382_0853</name>
</gene>
<feature type="signal peptide" evidence="3">
    <location>
        <begin position="1"/>
        <end position="28"/>
    </location>
</feature>
<evidence type="ECO:0000256" key="1">
    <source>
        <dbReference type="SAM" id="Coils"/>
    </source>
</evidence>
<keyword evidence="6" id="KW-1185">Reference proteome</keyword>
<keyword evidence="1" id="KW-0175">Coiled coil</keyword>
<feature type="chain" id="PRO_5012082775" evidence="3">
    <location>
        <begin position="29"/>
        <end position="220"/>
    </location>
</feature>
<dbReference type="InterPro" id="IPR038076">
    <property type="entry name" value="MgtE_N_sf"/>
</dbReference>
<evidence type="ECO:0000256" key="2">
    <source>
        <dbReference type="SAM" id="MobiDB-lite"/>
    </source>
</evidence>
<dbReference type="Proteomes" id="UP000198346">
    <property type="component" value="Unassembled WGS sequence"/>
</dbReference>
<organism evidence="5 6">
    <name type="scientific">Amphiplicatus metriothermophilus</name>
    <dbReference type="NCBI Taxonomy" id="1519374"/>
    <lineage>
        <taxon>Bacteria</taxon>
        <taxon>Pseudomonadati</taxon>
        <taxon>Pseudomonadota</taxon>
        <taxon>Alphaproteobacteria</taxon>
        <taxon>Parvularculales</taxon>
        <taxon>Parvularculaceae</taxon>
        <taxon>Amphiplicatus</taxon>
    </lineage>
</organism>
<dbReference type="AlphaFoldDB" id="A0A239PKK9"/>
<evidence type="ECO:0000259" key="4">
    <source>
        <dbReference type="Pfam" id="PF03448"/>
    </source>
</evidence>
<accession>A0A239PKK9</accession>
<name>A0A239PKK9_9PROT</name>
<keyword evidence="5" id="KW-0966">Cell projection</keyword>
<dbReference type="Gene3D" id="1.25.60.10">
    <property type="entry name" value="MgtE N-terminal domain-like"/>
    <property type="match status" value="1"/>
</dbReference>
<feature type="region of interest" description="Disordered" evidence="2">
    <location>
        <begin position="31"/>
        <end position="82"/>
    </location>
</feature>